<evidence type="ECO:0000256" key="1">
    <source>
        <dbReference type="SAM" id="MobiDB-lite"/>
    </source>
</evidence>
<comment type="caution">
    <text evidence="2">The sequence shown here is derived from an EMBL/GenBank/DDBJ whole genome shotgun (WGS) entry which is preliminary data.</text>
</comment>
<sequence length="368" mass="40578">MSYAHEMYYEDDEVCPDYNVAISRSNTATTTSSGGSGSSGSTNSHWSPPRPLPPLRSYPSPTLSPASPSSCYTQSTLPLRLRTERYVYTYSMVAAGVPLNLLISVEPSHGKPTPGTYTFRLSLKVCDVERPIGEPVVLRLAVDPRTLDFTVFLFPGKNNVVPAGTLFSLRVWLRSNEVDHRVFGEDEVWVGKDLDLSAIEGAVLARLQSIEPDAQVYDTTVGGANVRFVIRWQHLGERRYKLGLEYEAGGVGATLMDDLQLTVSDPRKLLFVIYTTAVRSVPAGASHRLRLWLKTSAVASDADDTHAYFQRLWKSDSFKIGSRLDFEELGPKLVLGVSGGAPVTVVREPETTQVVVGYQRESKMRLGM</sequence>
<name>A0AAD7C7M5_9AGAR</name>
<proteinExistence type="predicted"/>
<evidence type="ECO:0000313" key="3">
    <source>
        <dbReference type="Proteomes" id="UP001221142"/>
    </source>
</evidence>
<keyword evidence="3" id="KW-1185">Reference proteome</keyword>
<protein>
    <submittedName>
        <fullName evidence="2">Uncharacterized protein</fullName>
    </submittedName>
</protein>
<accession>A0AAD7C7M5</accession>
<reference evidence="2" key="1">
    <citation type="submission" date="2023-03" db="EMBL/GenBank/DDBJ databases">
        <title>Massive genome expansion in bonnet fungi (Mycena s.s.) driven by repeated elements and novel gene families across ecological guilds.</title>
        <authorList>
            <consortium name="Lawrence Berkeley National Laboratory"/>
            <person name="Harder C.B."/>
            <person name="Miyauchi S."/>
            <person name="Viragh M."/>
            <person name="Kuo A."/>
            <person name="Thoen E."/>
            <person name="Andreopoulos B."/>
            <person name="Lu D."/>
            <person name="Skrede I."/>
            <person name="Drula E."/>
            <person name="Henrissat B."/>
            <person name="Morin E."/>
            <person name="Kohler A."/>
            <person name="Barry K."/>
            <person name="LaButti K."/>
            <person name="Morin E."/>
            <person name="Salamov A."/>
            <person name="Lipzen A."/>
            <person name="Mereny Z."/>
            <person name="Hegedus B."/>
            <person name="Baldrian P."/>
            <person name="Stursova M."/>
            <person name="Weitz H."/>
            <person name="Taylor A."/>
            <person name="Grigoriev I.V."/>
            <person name="Nagy L.G."/>
            <person name="Martin F."/>
            <person name="Kauserud H."/>
        </authorList>
    </citation>
    <scope>NUCLEOTIDE SEQUENCE</scope>
    <source>
        <strain evidence="2">9284</strain>
    </source>
</reference>
<feature type="compositionally biased region" description="Low complexity" evidence="1">
    <location>
        <begin position="27"/>
        <end position="44"/>
    </location>
</feature>
<gene>
    <name evidence="2" type="ORF">FB45DRAFT_1024180</name>
</gene>
<dbReference type="Proteomes" id="UP001221142">
    <property type="component" value="Unassembled WGS sequence"/>
</dbReference>
<feature type="region of interest" description="Disordered" evidence="1">
    <location>
        <begin position="27"/>
        <end position="73"/>
    </location>
</feature>
<dbReference type="AlphaFoldDB" id="A0AAD7C7M5"/>
<evidence type="ECO:0000313" key="2">
    <source>
        <dbReference type="EMBL" id="KAJ7639460.1"/>
    </source>
</evidence>
<feature type="compositionally biased region" description="Low complexity" evidence="1">
    <location>
        <begin position="57"/>
        <end position="70"/>
    </location>
</feature>
<dbReference type="EMBL" id="JARKIF010000005">
    <property type="protein sequence ID" value="KAJ7639460.1"/>
    <property type="molecule type" value="Genomic_DNA"/>
</dbReference>
<organism evidence="2 3">
    <name type="scientific">Roridomyces roridus</name>
    <dbReference type="NCBI Taxonomy" id="1738132"/>
    <lineage>
        <taxon>Eukaryota</taxon>
        <taxon>Fungi</taxon>
        <taxon>Dikarya</taxon>
        <taxon>Basidiomycota</taxon>
        <taxon>Agaricomycotina</taxon>
        <taxon>Agaricomycetes</taxon>
        <taxon>Agaricomycetidae</taxon>
        <taxon>Agaricales</taxon>
        <taxon>Marasmiineae</taxon>
        <taxon>Mycenaceae</taxon>
        <taxon>Roridomyces</taxon>
    </lineage>
</organism>